<dbReference type="Gene3D" id="3.90.930.60">
    <property type="match status" value="1"/>
</dbReference>
<dbReference type="RefSeq" id="WP_089018281.1">
    <property type="nucleotide sequence ID" value="NZ_LT607412.1"/>
</dbReference>
<sequence>MHMLKPKIKSVHAPFTLPGNRIIIGLMQYGVASEIQDDETGMVARMLTLMDGSRSFEQIHEELSVTHPGLDRDSVREVIQQLIEQGFVEDAAAPPPGELSPRELSRYDSARNFFAWIDTSPRQSPYEPQRRLKQAKVGLLGLGGTGSAVATGLVASGIGRLHCVDFDTVEEGNLTRQLLYTEADVGRSKVTTAVERLRALNSNVNVTGEECKVASAEDVVRLMDGCDVFVLCADRPENLIEEWTNEAALRTRTPWYVSFYTGPMAVVRSFVPSETGCYVCLQRQEGQREINRDKTWLTERRPNAVIAASANISGHLCALDVIYQLTGMPQQARGRAFHHNFANWDHHYYIDAVRDPDCPACGETTGRD</sequence>
<dbReference type="Proteomes" id="UP000198243">
    <property type="component" value="Chromosome I"/>
</dbReference>
<proteinExistence type="predicted"/>
<dbReference type="OrthoDB" id="9204719at2"/>
<name>A0A1C4VPL0_9ACTN</name>
<reference evidence="3" key="1">
    <citation type="submission" date="2016-06" db="EMBL/GenBank/DDBJ databases">
        <authorList>
            <person name="Varghese N."/>
            <person name="Submissions Spin"/>
        </authorList>
    </citation>
    <scope>NUCLEOTIDE SEQUENCE [LARGE SCALE GENOMIC DNA]</scope>
    <source>
        <strain evidence="3">DSM 44875</strain>
    </source>
</reference>
<dbReference type="SUPFAM" id="SSF69572">
    <property type="entry name" value="Activating enzymes of the ubiquitin-like proteins"/>
    <property type="match status" value="1"/>
</dbReference>
<dbReference type="InterPro" id="IPR000594">
    <property type="entry name" value="ThiF_NAD_FAD-bd"/>
</dbReference>
<evidence type="ECO:0000313" key="2">
    <source>
        <dbReference type="EMBL" id="SCE85751.1"/>
    </source>
</evidence>
<evidence type="ECO:0000313" key="3">
    <source>
        <dbReference type="Proteomes" id="UP000198243"/>
    </source>
</evidence>
<keyword evidence="2" id="KW-0808">Transferase</keyword>
<dbReference type="InterPro" id="IPR045886">
    <property type="entry name" value="ThiF/MoeB/HesA"/>
</dbReference>
<dbReference type="GO" id="GO:0004792">
    <property type="term" value="F:thiosulfate-cyanide sulfurtransferase activity"/>
    <property type="evidence" value="ECO:0007669"/>
    <property type="project" value="TreeGrafter"/>
</dbReference>
<gene>
    <name evidence="2" type="ORF">GA0070607_2433</name>
</gene>
<organism evidence="2 3">
    <name type="scientific">Micromonospora coriariae</name>
    <dbReference type="NCBI Taxonomy" id="285665"/>
    <lineage>
        <taxon>Bacteria</taxon>
        <taxon>Bacillati</taxon>
        <taxon>Actinomycetota</taxon>
        <taxon>Actinomycetes</taxon>
        <taxon>Micromonosporales</taxon>
        <taxon>Micromonosporaceae</taxon>
        <taxon>Micromonospora</taxon>
    </lineage>
</organism>
<dbReference type="GO" id="GO:0008641">
    <property type="term" value="F:ubiquitin-like modifier activating enzyme activity"/>
    <property type="evidence" value="ECO:0007669"/>
    <property type="project" value="InterPro"/>
</dbReference>
<dbReference type="Pfam" id="PF00899">
    <property type="entry name" value="ThiF"/>
    <property type="match status" value="1"/>
</dbReference>
<keyword evidence="3" id="KW-1185">Reference proteome</keyword>
<dbReference type="EMBL" id="LT607412">
    <property type="protein sequence ID" value="SCE85751.1"/>
    <property type="molecule type" value="Genomic_DNA"/>
</dbReference>
<protein>
    <submittedName>
        <fullName evidence="2">Molybdopterin or thiamine biosynthesis adenylyltransferase</fullName>
    </submittedName>
</protein>
<dbReference type="PANTHER" id="PTHR10953:SF102">
    <property type="entry name" value="ADENYLYLTRANSFERASE AND SULFURTRANSFERASE MOCS3"/>
    <property type="match status" value="1"/>
</dbReference>
<dbReference type="GO" id="GO:0005737">
    <property type="term" value="C:cytoplasm"/>
    <property type="evidence" value="ECO:0007669"/>
    <property type="project" value="TreeGrafter"/>
</dbReference>
<accession>A0A1C4VPL0</accession>
<dbReference type="GO" id="GO:0016779">
    <property type="term" value="F:nucleotidyltransferase activity"/>
    <property type="evidence" value="ECO:0007669"/>
    <property type="project" value="UniProtKB-KW"/>
</dbReference>
<dbReference type="Gene3D" id="3.40.50.720">
    <property type="entry name" value="NAD(P)-binding Rossmann-like Domain"/>
    <property type="match status" value="1"/>
</dbReference>
<evidence type="ECO:0000259" key="1">
    <source>
        <dbReference type="Pfam" id="PF00899"/>
    </source>
</evidence>
<dbReference type="InterPro" id="IPR035985">
    <property type="entry name" value="Ubiquitin-activating_enz"/>
</dbReference>
<dbReference type="PANTHER" id="PTHR10953">
    <property type="entry name" value="UBIQUITIN-ACTIVATING ENZYME E1"/>
    <property type="match status" value="1"/>
</dbReference>
<feature type="domain" description="THIF-type NAD/FAD binding fold" evidence="1">
    <location>
        <begin position="127"/>
        <end position="359"/>
    </location>
</feature>
<keyword evidence="2" id="KW-0548">Nucleotidyltransferase</keyword>
<dbReference type="AlphaFoldDB" id="A0A1C4VPL0"/>